<keyword evidence="3 6" id="KW-0812">Transmembrane</keyword>
<evidence type="ECO:0000256" key="4">
    <source>
        <dbReference type="ARBA" id="ARBA00022989"/>
    </source>
</evidence>
<feature type="transmembrane region" description="Helical" evidence="6">
    <location>
        <begin position="670"/>
        <end position="690"/>
    </location>
</feature>
<feature type="transmembrane region" description="Helical" evidence="6">
    <location>
        <begin position="330"/>
        <end position="351"/>
    </location>
</feature>
<dbReference type="Gene3D" id="1.20.1640.10">
    <property type="entry name" value="Multidrug efflux transporter AcrB transmembrane domain"/>
    <property type="match status" value="2"/>
</dbReference>
<evidence type="ECO:0000313" key="8">
    <source>
        <dbReference type="EMBL" id="RDH44844.1"/>
    </source>
</evidence>
<keyword evidence="4 6" id="KW-1133">Transmembrane helix</keyword>
<sequence length="793" mass="87408">MSPVHHKDSEVVLERLFFNNRLFVLIVFALVTVFLGYKMTQVKPETSFMKMIPTEHPFIQNMLNNKDDLENLGNSIRISVEAKQGDIFSADYMAVLQKITDDVFYLPGVSRAGLKSLWTPNVRWIEVTEDGFEGGPVIPQSYDGTEDSLSLLRENILKSGQIGRLVANDFKSSIIEVPLFDKNPETGAALDYEALSKALEQQIRQRYNSDLVDIKIIGFAKKVGDLIEGIGSIAYFFAIAIGITLILLLIYSGCLKSAIIPLICSVIAVVWQLGLLSCFGYGLDPYSVLVPFLVFAIGISHGVQMVNSMGIESSLGADRLTAARRTFRGLYIPGMLALVSDAIGFLTLWVIEIDVIRDLAVAAGIGVAVIIFTNLFLLPILLSYVGVSQRAIRKVQKNRERKTRSWELLSYFSHPVVAPISIVLAIVGFSLGLYWSKDLKIGDLDPGAPELHPDSRYNLDNAFITRNYSTSADVLVTMVETPKEQCSSYATMSAIDQYMWRMENVPGVQSAVSLVTVSKLYIKGTNEGNPKWQTLARNPYVLNASIAQASQLFNTDCSLAPVLVFLDDHKAETLDRVVKATEAFAAEYNSTELQFKLAAGNGGIEAATNQVIESAQDKMLLWVYGVVSILCLLTFRSLRAVVCIIIPLALTSVLCQALMAWLGIGVKVATLPVIALGVGIGVDYGIYIYSRLESFLRQGKNLQEAYYATLRTTGKAVSFTGVTLAIGVGTWIWSPIKFQADMGILLTFMFLWNMFGALWLLPALARFFVRPERLSTVITVNTQQTTDSKKAVA</sequence>
<name>A0A4P9VR33_9GAMM</name>
<keyword evidence="9" id="KW-1185">Reference proteome</keyword>
<feature type="transmembrane region" description="Helical" evidence="6">
    <location>
        <begin position="716"/>
        <end position="736"/>
    </location>
</feature>
<dbReference type="RefSeq" id="WP_094787910.1">
    <property type="nucleotide sequence ID" value="NZ_NDXW01000001.1"/>
</dbReference>
<evidence type="ECO:0000259" key="7">
    <source>
        <dbReference type="PROSITE" id="PS50156"/>
    </source>
</evidence>
<feature type="transmembrane region" description="Helical" evidence="6">
    <location>
        <begin position="642"/>
        <end position="664"/>
    </location>
</feature>
<dbReference type="PANTHER" id="PTHR33406">
    <property type="entry name" value="MEMBRANE PROTEIN MJ1562-RELATED"/>
    <property type="match status" value="1"/>
</dbReference>
<feature type="transmembrane region" description="Helical" evidence="6">
    <location>
        <begin position="742"/>
        <end position="765"/>
    </location>
</feature>
<dbReference type="PROSITE" id="PS50156">
    <property type="entry name" value="SSD"/>
    <property type="match status" value="1"/>
</dbReference>
<dbReference type="EMBL" id="NDXW01000001">
    <property type="protein sequence ID" value="RDH44844.1"/>
    <property type="molecule type" value="Genomic_DNA"/>
</dbReference>
<proteinExistence type="predicted"/>
<evidence type="ECO:0000256" key="2">
    <source>
        <dbReference type="ARBA" id="ARBA00022475"/>
    </source>
</evidence>
<dbReference type="Pfam" id="PF03176">
    <property type="entry name" value="MMPL"/>
    <property type="match status" value="2"/>
</dbReference>
<dbReference type="InterPro" id="IPR004869">
    <property type="entry name" value="MMPL_dom"/>
</dbReference>
<evidence type="ECO:0000256" key="1">
    <source>
        <dbReference type="ARBA" id="ARBA00004651"/>
    </source>
</evidence>
<comment type="subcellular location">
    <subcellularLocation>
        <location evidence="1">Cell membrane</location>
        <topology evidence="1">Multi-pass membrane protein</topology>
    </subcellularLocation>
</comment>
<keyword evidence="2" id="KW-1003">Cell membrane</keyword>
<dbReference type="Proteomes" id="UP000257039">
    <property type="component" value="Unassembled WGS sequence"/>
</dbReference>
<feature type="transmembrane region" description="Helical" evidence="6">
    <location>
        <begin position="363"/>
        <end position="387"/>
    </location>
</feature>
<feature type="transmembrane region" description="Helical" evidence="6">
    <location>
        <begin position="619"/>
        <end position="635"/>
    </location>
</feature>
<feature type="transmembrane region" description="Helical" evidence="6">
    <location>
        <begin position="258"/>
        <end position="282"/>
    </location>
</feature>
<feature type="transmembrane region" description="Helical" evidence="6">
    <location>
        <begin position="288"/>
        <end position="309"/>
    </location>
</feature>
<dbReference type="GO" id="GO:0005886">
    <property type="term" value="C:plasma membrane"/>
    <property type="evidence" value="ECO:0007669"/>
    <property type="project" value="UniProtKB-SubCell"/>
</dbReference>
<feature type="transmembrane region" description="Helical" evidence="6">
    <location>
        <begin position="408"/>
        <end position="435"/>
    </location>
</feature>
<dbReference type="InterPro" id="IPR000731">
    <property type="entry name" value="SSD"/>
</dbReference>
<accession>A0A4P9VR33</accession>
<dbReference type="SUPFAM" id="SSF82866">
    <property type="entry name" value="Multidrug efflux transporter AcrB transmembrane domain"/>
    <property type="match status" value="2"/>
</dbReference>
<comment type="caution">
    <text evidence="8">The sequence shown here is derived from an EMBL/GenBank/DDBJ whole genome shotgun (WGS) entry which is preliminary data.</text>
</comment>
<reference evidence="8 9" key="1">
    <citation type="submission" date="2017-04" db="EMBL/GenBank/DDBJ databases">
        <title>Draft genome sequence of Zooshikella ganghwensis VG4 isolated from Red Sea sediments.</title>
        <authorList>
            <person name="Rehman Z."/>
            <person name="Alam I."/>
            <person name="Kamau A."/>
            <person name="Bajic V."/>
            <person name="Leiknes T."/>
        </authorList>
    </citation>
    <scope>NUCLEOTIDE SEQUENCE [LARGE SCALE GENOMIC DNA]</scope>
    <source>
        <strain evidence="8 9">VG4</strain>
    </source>
</reference>
<evidence type="ECO:0000256" key="5">
    <source>
        <dbReference type="ARBA" id="ARBA00023136"/>
    </source>
</evidence>
<protein>
    <submittedName>
        <fullName evidence="8">RND family transporter</fullName>
    </submittedName>
</protein>
<dbReference type="PANTHER" id="PTHR33406:SF10">
    <property type="entry name" value="SSD DOMAIN-CONTAINING PROTEIN"/>
    <property type="match status" value="1"/>
</dbReference>
<dbReference type="InterPro" id="IPR050545">
    <property type="entry name" value="Mycobact_MmpL"/>
</dbReference>
<feature type="domain" description="SSD" evidence="7">
    <location>
        <begin position="258"/>
        <end position="384"/>
    </location>
</feature>
<feature type="transmembrane region" description="Helical" evidence="6">
    <location>
        <begin position="21"/>
        <end position="39"/>
    </location>
</feature>
<feature type="transmembrane region" description="Helical" evidence="6">
    <location>
        <begin position="233"/>
        <end position="251"/>
    </location>
</feature>
<organism evidence="8 9">
    <name type="scientific">Zooshikella ganghwensis</name>
    <dbReference type="NCBI Taxonomy" id="202772"/>
    <lineage>
        <taxon>Bacteria</taxon>
        <taxon>Pseudomonadati</taxon>
        <taxon>Pseudomonadota</taxon>
        <taxon>Gammaproteobacteria</taxon>
        <taxon>Oceanospirillales</taxon>
        <taxon>Zooshikellaceae</taxon>
        <taxon>Zooshikella</taxon>
    </lineage>
</organism>
<evidence type="ECO:0000256" key="3">
    <source>
        <dbReference type="ARBA" id="ARBA00022692"/>
    </source>
</evidence>
<gene>
    <name evidence="8" type="ORF">B9G39_16165</name>
</gene>
<evidence type="ECO:0000256" key="6">
    <source>
        <dbReference type="SAM" id="Phobius"/>
    </source>
</evidence>
<evidence type="ECO:0000313" key="9">
    <source>
        <dbReference type="Proteomes" id="UP000257039"/>
    </source>
</evidence>
<dbReference type="AlphaFoldDB" id="A0A4P9VR33"/>
<keyword evidence="5 6" id="KW-0472">Membrane</keyword>